<protein>
    <submittedName>
        <fullName evidence="3">Stage II sporulation protein D</fullName>
    </submittedName>
</protein>
<dbReference type="eggNOG" id="COG2385">
    <property type="taxonomic scope" value="Bacteria"/>
</dbReference>
<dbReference type="InterPro" id="IPR014225">
    <property type="entry name" value="Spore_II_D_firmicutes"/>
</dbReference>
<reference evidence="3" key="1">
    <citation type="submission" date="2009-07" db="EMBL/GenBank/DDBJ databases">
        <authorList>
            <consortium name="US DOE Joint Genome Institute (JGI-PGF)"/>
            <person name="Lucas S."/>
            <person name="Copeland A."/>
            <person name="Lapidus A."/>
            <person name="Glavina del Rio T."/>
            <person name="Tice H."/>
            <person name="Bruce D."/>
            <person name="Goodwin L."/>
            <person name="Pitluck S."/>
            <person name="Larimer F."/>
            <person name="Land M.L."/>
            <person name="Mouttaki H."/>
            <person name="He Z."/>
            <person name="Zhou J."/>
            <person name="Hemme C.L."/>
        </authorList>
    </citation>
    <scope>NUCLEOTIDE SEQUENCE [LARGE SCALE GENOMIC DNA]</scope>
    <source>
        <strain evidence="3">DSM 2782</strain>
    </source>
</reference>
<dbReference type="NCBIfam" id="TIGR02870">
    <property type="entry name" value="spore_II_D"/>
    <property type="match status" value="1"/>
</dbReference>
<keyword evidence="1" id="KW-0812">Transmembrane</keyword>
<dbReference type="NCBIfam" id="TIGR02669">
    <property type="entry name" value="SpoIID_LytB"/>
    <property type="match status" value="1"/>
</dbReference>
<comment type="caution">
    <text evidence="3">The sequence shown here is derived from an EMBL/GenBank/DDBJ whole genome shotgun (WGS) entry which is preliminary data.</text>
</comment>
<feature type="transmembrane region" description="Helical" evidence="1">
    <location>
        <begin position="7"/>
        <end position="23"/>
    </location>
</feature>
<dbReference type="AlphaFoldDB" id="F1TDS4"/>
<dbReference type="GO" id="GO:0030435">
    <property type="term" value="P:sporulation resulting in formation of a cellular spore"/>
    <property type="evidence" value="ECO:0007669"/>
    <property type="project" value="InterPro"/>
</dbReference>
<dbReference type="Proteomes" id="UP000003860">
    <property type="component" value="Unassembled WGS sequence"/>
</dbReference>
<proteinExistence type="predicted"/>
<name>F1TDS4_9FIRM</name>
<keyword evidence="1" id="KW-1133">Transmembrane helix</keyword>
<dbReference type="EMBL" id="ACXX02000008">
    <property type="protein sequence ID" value="EGD47370.1"/>
    <property type="molecule type" value="Genomic_DNA"/>
</dbReference>
<gene>
    <name evidence="3" type="ORF">Cpap_1953</name>
</gene>
<keyword evidence="4" id="KW-1185">Reference proteome</keyword>
<feature type="domain" description="Sporulation stage II protein D amidase enhancer LytB N-terminal" evidence="2">
    <location>
        <begin position="63"/>
        <end position="169"/>
    </location>
</feature>
<dbReference type="Pfam" id="PF08486">
    <property type="entry name" value="SpoIID"/>
    <property type="match status" value="1"/>
</dbReference>
<evidence type="ECO:0000313" key="4">
    <source>
        <dbReference type="Proteomes" id="UP000003860"/>
    </source>
</evidence>
<dbReference type="InterPro" id="IPR013486">
    <property type="entry name" value="SpoIID/LytB"/>
</dbReference>
<dbReference type="InterPro" id="IPR013693">
    <property type="entry name" value="SpoIID/LytB_N"/>
</dbReference>
<evidence type="ECO:0000259" key="2">
    <source>
        <dbReference type="Pfam" id="PF08486"/>
    </source>
</evidence>
<dbReference type="InterPro" id="IPR051922">
    <property type="entry name" value="Bact_Sporulation_Assoc"/>
</dbReference>
<dbReference type="OrthoDB" id="9794671at2"/>
<reference evidence="3" key="2">
    <citation type="submission" date="2011-01" db="EMBL/GenBank/DDBJ databases">
        <title>The Non-contiguous Finished genome of Clostridium papyrosolvens.</title>
        <authorList>
            <person name="Lucas S."/>
            <person name="Copeland A."/>
            <person name="Lapidus A."/>
            <person name="Cheng J.-F."/>
            <person name="Goodwin L."/>
            <person name="Pitluck S."/>
            <person name="Misra M."/>
            <person name="Chertkov O."/>
            <person name="Detter J.C."/>
            <person name="Han C."/>
            <person name="Tapia R."/>
            <person name="Land M."/>
            <person name="Hauser L."/>
            <person name="Kyrpides N."/>
            <person name="Ivanova N."/>
            <person name="Pagani I."/>
            <person name="Mouttaki H."/>
            <person name="He Z."/>
            <person name="Zhou J."/>
            <person name="Hemme C.L."/>
            <person name="Woyke T."/>
        </authorList>
    </citation>
    <scope>NUCLEOTIDE SEQUENCE [LARGE SCALE GENOMIC DNA]</scope>
    <source>
        <strain evidence="3">DSM 2782</strain>
    </source>
</reference>
<evidence type="ECO:0000256" key="1">
    <source>
        <dbReference type="SAM" id="Phobius"/>
    </source>
</evidence>
<evidence type="ECO:0000313" key="3">
    <source>
        <dbReference type="EMBL" id="EGD47370.1"/>
    </source>
</evidence>
<dbReference type="RefSeq" id="WP_004619806.1">
    <property type="nucleotide sequence ID" value="NZ_ACXX02000008.1"/>
</dbReference>
<dbReference type="GO" id="GO:0030288">
    <property type="term" value="C:outer membrane-bounded periplasmic space"/>
    <property type="evidence" value="ECO:0007669"/>
    <property type="project" value="TreeGrafter"/>
</dbReference>
<dbReference type="STRING" id="588581.Cpap_1953"/>
<dbReference type="PANTHER" id="PTHR30032">
    <property type="entry name" value="N-ACETYLMURAMOYL-L-ALANINE AMIDASE-RELATED"/>
    <property type="match status" value="1"/>
</dbReference>
<accession>F1TDS4</accession>
<dbReference type="PANTHER" id="PTHR30032:SF4">
    <property type="entry name" value="AMIDASE ENHANCER"/>
    <property type="match status" value="1"/>
</dbReference>
<sequence length="345" mass="38832">MKKVISYILLMAIIVVLVPYSIIQMNGKDEGPVQVPDKVKPNKQDTSTVKPDTAITINVYIHTQKKTVKMYLEDYIKGVIAAEMPVEFNMEALKAQAVAARTYALGRATRLYRSYGVHDDADVCTDHTHCQAWISKEQAMKNWGLMSSFKYWNKITKAVNDTQGQVIEYNKVLINPLFHSNSGGHTENVEDVWGGKSEPYLKGVKSMGEDTFREYESTVELSEDEMLKTLKKNNPKIKINSGSLFENMKINGYSSGNRVLSMNIGNVKIKGIDFRKYFNLKSTNLKLKKLAGGKISITTYGYGHGVGMSQCGANYMAQKGSNYKEILKHYYQGVEITKLDLSKKN</sequence>
<keyword evidence="1" id="KW-0472">Membrane</keyword>
<organism evidence="3 4">
    <name type="scientific">Ruminiclostridium papyrosolvens DSM 2782</name>
    <dbReference type="NCBI Taxonomy" id="588581"/>
    <lineage>
        <taxon>Bacteria</taxon>
        <taxon>Bacillati</taxon>
        <taxon>Bacillota</taxon>
        <taxon>Clostridia</taxon>
        <taxon>Eubacteriales</taxon>
        <taxon>Oscillospiraceae</taxon>
        <taxon>Ruminiclostridium</taxon>
    </lineage>
</organism>